<feature type="compositionally biased region" description="Low complexity" evidence="1">
    <location>
        <begin position="588"/>
        <end position="604"/>
    </location>
</feature>
<name>A0A0N0VFE2_LEPPY</name>
<dbReference type="Proteomes" id="UP000037923">
    <property type="component" value="Unassembled WGS sequence"/>
</dbReference>
<comment type="caution">
    <text evidence="2">The sequence shown here is derived from an EMBL/GenBank/DDBJ whole genome shotgun (WGS) entry which is preliminary data.</text>
</comment>
<accession>A0A0N0VFE2</accession>
<feature type="region of interest" description="Disordered" evidence="1">
    <location>
        <begin position="168"/>
        <end position="191"/>
    </location>
</feature>
<feature type="region of interest" description="Disordered" evidence="1">
    <location>
        <begin position="396"/>
        <end position="458"/>
    </location>
</feature>
<feature type="compositionally biased region" description="Low complexity" evidence="1">
    <location>
        <begin position="523"/>
        <end position="551"/>
    </location>
</feature>
<evidence type="ECO:0000313" key="2">
    <source>
        <dbReference type="EMBL" id="KPA80458.1"/>
    </source>
</evidence>
<feature type="compositionally biased region" description="Polar residues" evidence="1">
    <location>
        <begin position="502"/>
        <end position="522"/>
    </location>
</feature>
<evidence type="ECO:0000256" key="1">
    <source>
        <dbReference type="SAM" id="MobiDB-lite"/>
    </source>
</evidence>
<feature type="region of interest" description="Disordered" evidence="1">
    <location>
        <begin position="572"/>
        <end position="608"/>
    </location>
</feature>
<sequence>MSFLASPTSLLTAEAAQQKIESIQAALLRVQRACEYRDEHPYDPVEAQGGGDSSGSGVGVPCPTDGGQRGGSTPRTARPASADPFIKAPNSSAIPEVHSAAPADHREEKATAGTRLVLSFSQFERRRIAQLLGRVAVDIAAVWAYVHQWSSLGEVTADAASESGICTSGKGHLNGGRTRSASQPTNGNDGNLRWASAVKGNPEAHMAALNTLIHTAVSIQQMLAGGDDRRGTGAGKDSVVTVFQEGSVSPNIDAAQGDASFATTARPDSAVPSASATQQEDSSAPSPSPPPSAELAHTLPAPSNMAPPPAPSPAPPPPEQPAGLRSTLAAQPSATSSSIHAAHGDNSAATAAVMASIPAYLKAYVWEGSGKTTPEGEGEEDEEDDDDATVVVVNAERGDSRSISGGSTTGVNPRSFSRVSDTFAASHTGSRNTSPFPMDTSPGTHVHNSPGSSNTRVQGNASSIIAHHRFDSDMTFTATSSPFKRVVSISSSLIGSPVLAQPYSQPRSQGNSGMSALSQPAPNTTSSQQNNSFSNNNNYNSSSTSARSPDSAEMSPAAVAAYSRSTSLLRRPHKLEVPVSRTQSLRRTPSYTSPTSMTSGSSPPDAAAVTNNTRTALYSDAPVPSLHVAKAHSGGGSGGGCVPVVGAPALSSSSPVGPPTNATGDSPPSSLAGLHFKRVISVDSEAGGWPPGSLVDSLEMSPSKGTSLFGRLAAASYSTNLTPSPAPQEMPAENEGQRATVVGAPMELTVPTAYLSHSSGGSGGGGMDVGGASTASSALTTSYLVPGNADSIRNGSLHSRNLTPYSFPSPGGGAPPRVSAPAPPPPPPPPAASPRPVVLQSSTGKTPTTGPSPSARPTAVNSVSAAAAPSTTSFMQGQAVRANTLAGGRANVIDSAPLPPHSYKINAEKLATFLQCVRGLVQMEFSEEEFDSMHLFYFLPGVSLAKPAAAPEEGNEGPEGRTGSTATATSKAGNEEAPLPLFNGGERVPVRRTKLDVFYSLVKRKVQEICDNVGVPSASYLSLL</sequence>
<feature type="region of interest" description="Disordered" evidence="1">
    <location>
        <begin position="265"/>
        <end position="342"/>
    </location>
</feature>
<evidence type="ECO:0000313" key="3">
    <source>
        <dbReference type="Proteomes" id="UP000037923"/>
    </source>
</evidence>
<dbReference type="OMA" id="AVWTYVR"/>
<gene>
    <name evidence="2" type="ORF">ABB37_04684</name>
</gene>
<dbReference type="VEuPathDB" id="TriTrypDB:LpyrH10_08_1330"/>
<feature type="compositionally biased region" description="Polar residues" evidence="1">
    <location>
        <begin position="794"/>
        <end position="806"/>
    </location>
</feature>
<dbReference type="OrthoDB" id="267228at2759"/>
<feature type="compositionally biased region" description="Pro residues" evidence="1">
    <location>
        <begin position="821"/>
        <end position="833"/>
    </location>
</feature>
<feature type="compositionally biased region" description="Polar residues" evidence="1">
    <location>
        <begin position="272"/>
        <end position="281"/>
    </location>
</feature>
<feature type="region of interest" description="Disordered" evidence="1">
    <location>
        <begin position="41"/>
        <end position="108"/>
    </location>
</feature>
<feature type="compositionally biased region" description="Polar residues" evidence="1">
    <location>
        <begin position="328"/>
        <end position="339"/>
    </location>
</feature>
<feature type="compositionally biased region" description="Low complexity" evidence="1">
    <location>
        <begin position="962"/>
        <end position="972"/>
    </location>
</feature>
<dbReference type="GeneID" id="26904975"/>
<feature type="compositionally biased region" description="Polar residues" evidence="1">
    <location>
        <begin position="177"/>
        <end position="189"/>
    </location>
</feature>
<feature type="region of interest" description="Disordered" evidence="1">
    <location>
        <begin position="948"/>
        <end position="984"/>
    </location>
</feature>
<feature type="region of interest" description="Disordered" evidence="1">
    <location>
        <begin position="500"/>
        <end position="558"/>
    </location>
</feature>
<keyword evidence="3" id="KW-1185">Reference proteome</keyword>
<reference evidence="2 3" key="1">
    <citation type="submission" date="2015-07" db="EMBL/GenBank/DDBJ databases">
        <title>High-quality genome of monoxenous trypanosomatid Leptomonas pyrrhocoris.</title>
        <authorList>
            <person name="Flegontov P."/>
            <person name="Butenko A."/>
            <person name="Firsov S."/>
            <person name="Vlcek C."/>
            <person name="Logacheva M.D."/>
            <person name="Field M."/>
            <person name="Filatov D."/>
            <person name="Flegontova O."/>
            <person name="Gerasimov E."/>
            <person name="Jackson A.P."/>
            <person name="Kelly S."/>
            <person name="Opperdoes F."/>
            <person name="O'Reilly A."/>
            <person name="Votypka J."/>
            <person name="Yurchenko V."/>
            <person name="Lukes J."/>
        </authorList>
    </citation>
    <scope>NUCLEOTIDE SEQUENCE [LARGE SCALE GENOMIC DNA]</scope>
    <source>
        <strain evidence="2">H10</strain>
    </source>
</reference>
<feature type="compositionally biased region" description="Gly residues" evidence="1">
    <location>
        <begin position="48"/>
        <end position="58"/>
    </location>
</feature>
<dbReference type="RefSeq" id="XP_015658897.1">
    <property type="nucleotide sequence ID" value="XM_015802453.1"/>
</dbReference>
<feature type="compositionally biased region" description="Polar residues" evidence="1">
    <location>
        <begin position="401"/>
        <end position="458"/>
    </location>
</feature>
<dbReference type="EMBL" id="LGTL01000008">
    <property type="protein sequence ID" value="KPA80458.1"/>
    <property type="molecule type" value="Genomic_DNA"/>
</dbReference>
<organism evidence="2 3">
    <name type="scientific">Leptomonas pyrrhocoris</name>
    <name type="common">Firebug parasite</name>
    <dbReference type="NCBI Taxonomy" id="157538"/>
    <lineage>
        <taxon>Eukaryota</taxon>
        <taxon>Discoba</taxon>
        <taxon>Euglenozoa</taxon>
        <taxon>Kinetoplastea</taxon>
        <taxon>Metakinetoplastina</taxon>
        <taxon>Trypanosomatida</taxon>
        <taxon>Trypanosomatidae</taxon>
        <taxon>Leishmaniinae</taxon>
        <taxon>Leptomonas</taxon>
    </lineage>
</organism>
<feature type="region of interest" description="Disordered" evidence="1">
    <location>
        <begin position="794"/>
        <end position="858"/>
    </location>
</feature>
<feature type="compositionally biased region" description="Low complexity" evidence="1">
    <location>
        <begin position="834"/>
        <end position="858"/>
    </location>
</feature>
<protein>
    <submittedName>
        <fullName evidence="2">Uncharacterized protein</fullName>
    </submittedName>
</protein>
<feature type="compositionally biased region" description="Pro residues" evidence="1">
    <location>
        <begin position="305"/>
        <end position="320"/>
    </location>
</feature>
<dbReference type="AlphaFoldDB" id="A0A0N0VFE2"/>
<proteinExistence type="predicted"/>